<evidence type="ECO:0000256" key="2">
    <source>
        <dbReference type="ARBA" id="ARBA00023285"/>
    </source>
</evidence>
<dbReference type="EMBL" id="UGPN01000002">
    <property type="protein sequence ID" value="STY60558.1"/>
    <property type="molecule type" value="Genomic_DNA"/>
</dbReference>
<accession>A0A378N3K3</accession>
<dbReference type="InterPro" id="IPR036724">
    <property type="entry name" value="Cobalamin-bd_sf"/>
</dbReference>
<dbReference type="GO" id="GO:0008705">
    <property type="term" value="F:methionine synthase activity"/>
    <property type="evidence" value="ECO:0007669"/>
    <property type="project" value="UniProtKB-EC"/>
</dbReference>
<evidence type="ECO:0000259" key="3">
    <source>
        <dbReference type="PROSITE" id="PS51332"/>
    </source>
</evidence>
<dbReference type="Proteomes" id="UP000254802">
    <property type="component" value="Unassembled WGS sequence"/>
</dbReference>
<keyword evidence="2" id="KW-0170">Cobalt</keyword>
<dbReference type="GO" id="GO:0032259">
    <property type="term" value="P:methylation"/>
    <property type="evidence" value="ECO:0007669"/>
    <property type="project" value="UniProtKB-KW"/>
</dbReference>
<reference evidence="4 5" key="1">
    <citation type="submission" date="2018-06" db="EMBL/GenBank/DDBJ databases">
        <authorList>
            <consortium name="Pathogen Informatics"/>
            <person name="Doyle S."/>
        </authorList>
    </citation>
    <scope>NUCLEOTIDE SEQUENCE [LARGE SCALE GENOMIC DNA]</scope>
    <source>
        <strain evidence="4 5">NCTC10638</strain>
    </source>
</reference>
<dbReference type="AlphaFoldDB" id="A0A378N3K3"/>
<dbReference type="EC" id="2.1.1.13" evidence="4"/>
<dbReference type="Gene3D" id="3.40.50.280">
    <property type="entry name" value="Cobalamin-binding domain"/>
    <property type="match status" value="1"/>
</dbReference>
<gene>
    <name evidence="4" type="primary">metH_4</name>
    <name evidence="4" type="ORF">NCTC10638_01763</name>
</gene>
<dbReference type="GO" id="GO:0046872">
    <property type="term" value="F:metal ion binding"/>
    <property type="evidence" value="ECO:0007669"/>
    <property type="project" value="UniProtKB-KW"/>
</dbReference>
<dbReference type="InterPro" id="IPR050554">
    <property type="entry name" value="Met_Synthase/Corrinoid"/>
</dbReference>
<dbReference type="GO" id="GO:0050667">
    <property type="term" value="P:homocysteine metabolic process"/>
    <property type="evidence" value="ECO:0007669"/>
    <property type="project" value="TreeGrafter"/>
</dbReference>
<organism evidence="4 5">
    <name type="scientific">Mannheimia haemolytica</name>
    <name type="common">Pasteurella haemolytica</name>
    <dbReference type="NCBI Taxonomy" id="75985"/>
    <lineage>
        <taxon>Bacteria</taxon>
        <taxon>Pseudomonadati</taxon>
        <taxon>Pseudomonadota</taxon>
        <taxon>Gammaproteobacteria</taxon>
        <taxon>Pasteurellales</taxon>
        <taxon>Pasteurellaceae</taxon>
        <taxon>Mannheimia</taxon>
    </lineage>
</organism>
<dbReference type="PROSITE" id="PS51332">
    <property type="entry name" value="B12_BINDING"/>
    <property type="match status" value="1"/>
</dbReference>
<keyword evidence="4" id="KW-0489">Methyltransferase</keyword>
<name>A0A378N3K3_MANHA</name>
<evidence type="ECO:0000313" key="4">
    <source>
        <dbReference type="EMBL" id="STY60558.1"/>
    </source>
</evidence>
<dbReference type="GO" id="GO:0031419">
    <property type="term" value="F:cobalamin binding"/>
    <property type="evidence" value="ECO:0007669"/>
    <property type="project" value="InterPro"/>
</dbReference>
<dbReference type="Pfam" id="PF02310">
    <property type="entry name" value="B12-binding"/>
    <property type="match status" value="1"/>
</dbReference>
<dbReference type="PANTHER" id="PTHR45833">
    <property type="entry name" value="METHIONINE SYNTHASE"/>
    <property type="match status" value="1"/>
</dbReference>
<dbReference type="GO" id="GO:0005829">
    <property type="term" value="C:cytosol"/>
    <property type="evidence" value="ECO:0007669"/>
    <property type="project" value="TreeGrafter"/>
</dbReference>
<sequence>MVIATVKGDVHDIGKNIVSVVLQCNNFEVIDLGVMVPADVIIETAIREKADLIGLSGLITPSLDEMEYFLGEMNRLKLDIPVLIGGATTSKEHTAIKLYPKYNYPVVYTANASRCVTVCATLMNPEAKAEFWEKTKAEYEEIQRKFAVRKPLRNGLSIEEARANRFDGFSGEWQTMCRQRQNRPALSSTKMYRLPPYANLSTGRRSLCSGA</sequence>
<dbReference type="GO" id="GO:0046653">
    <property type="term" value="P:tetrahydrofolate metabolic process"/>
    <property type="evidence" value="ECO:0007669"/>
    <property type="project" value="TreeGrafter"/>
</dbReference>
<evidence type="ECO:0000313" key="5">
    <source>
        <dbReference type="Proteomes" id="UP000254802"/>
    </source>
</evidence>
<protein>
    <submittedName>
        <fullName evidence="4">Methionine synthase</fullName>
        <ecNumber evidence="4">2.1.1.13</ecNumber>
    </submittedName>
</protein>
<proteinExistence type="predicted"/>
<keyword evidence="4" id="KW-0808">Transferase</keyword>
<evidence type="ECO:0000256" key="1">
    <source>
        <dbReference type="ARBA" id="ARBA00022723"/>
    </source>
</evidence>
<feature type="domain" description="B12-binding" evidence="3">
    <location>
        <begin position="1"/>
        <end position="133"/>
    </location>
</feature>
<dbReference type="InterPro" id="IPR006158">
    <property type="entry name" value="Cobalamin-bd"/>
</dbReference>
<keyword evidence="1" id="KW-0479">Metal-binding</keyword>
<dbReference type="PANTHER" id="PTHR45833:SF1">
    <property type="entry name" value="METHIONINE SYNTHASE"/>
    <property type="match status" value="1"/>
</dbReference>
<dbReference type="SUPFAM" id="SSF52242">
    <property type="entry name" value="Cobalamin (vitamin B12)-binding domain"/>
    <property type="match status" value="1"/>
</dbReference>